<evidence type="ECO:0000313" key="4">
    <source>
        <dbReference type="EMBL" id="ETW09575.1"/>
    </source>
</evidence>
<dbReference type="GeneID" id="20077173"/>
<dbReference type="AlphaFoldDB" id="A0A024UUE2"/>
<dbReference type="SMART" id="SM00213">
    <property type="entry name" value="UBQ"/>
    <property type="match status" value="1"/>
</dbReference>
<evidence type="ECO:0000256" key="1">
    <source>
        <dbReference type="SAM" id="MobiDB-lite"/>
    </source>
</evidence>
<feature type="compositionally biased region" description="Pro residues" evidence="1">
    <location>
        <begin position="602"/>
        <end position="616"/>
    </location>
</feature>
<dbReference type="PROSITE" id="PS50053">
    <property type="entry name" value="UBIQUITIN_2"/>
    <property type="match status" value="1"/>
</dbReference>
<organism evidence="4">
    <name type="scientific">Aphanomyces invadans</name>
    <dbReference type="NCBI Taxonomy" id="157072"/>
    <lineage>
        <taxon>Eukaryota</taxon>
        <taxon>Sar</taxon>
        <taxon>Stramenopiles</taxon>
        <taxon>Oomycota</taxon>
        <taxon>Saprolegniomycetes</taxon>
        <taxon>Saprolegniales</taxon>
        <taxon>Verrucalvaceae</taxon>
        <taxon>Aphanomyces</taxon>
    </lineage>
</organism>
<feature type="region of interest" description="Disordered" evidence="1">
    <location>
        <begin position="188"/>
        <end position="209"/>
    </location>
</feature>
<accession>A0A024UUE2</accession>
<dbReference type="EMBL" id="KI913952">
    <property type="protein sequence ID" value="ETW09575.1"/>
    <property type="molecule type" value="Genomic_DNA"/>
</dbReference>
<dbReference type="InterPro" id="IPR000626">
    <property type="entry name" value="Ubiquitin-like_dom"/>
</dbReference>
<reference evidence="4" key="1">
    <citation type="submission" date="2013-12" db="EMBL/GenBank/DDBJ databases">
        <title>The Genome Sequence of Aphanomyces invadans NJM9701.</title>
        <authorList>
            <consortium name="The Broad Institute Genomics Platform"/>
            <person name="Russ C."/>
            <person name="Tyler B."/>
            <person name="van West P."/>
            <person name="Dieguez-Uribeondo J."/>
            <person name="Young S.K."/>
            <person name="Zeng Q."/>
            <person name="Gargeya S."/>
            <person name="Fitzgerald M."/>
            <person name="Abouelleil A."/>
            <person name="Alvarado L."/>
            <person name="Chapman S.B."/>
            <person name="Gainer-Dewar J."/>
            <person name="Goldberg J."/>
            <person name="Griggs A."/>
            <person name="Gujja S."/>
            <person name="Hansen M."/>
            <person name="Howarth C."/>
            <person name="Imamovic A."/>
            <person name="Ireland A."/>
            <person name="Larimer J."/>
            <person name="McCowan C."/>
            <person name="Murphy C."/>
            <person name="Pearson M."/>
            <person name="Poon T.W."/>
            <person name="Priest M."/>
            <person name="Roberts A."/>
            <person name="Saif S."/>
            <person name="Shea T."/>
            <person name="Sykes S."/>
            <person name="Wortman J."/>
            <person name="Nusbaum C."/>
            <person name="Birren B."/>
        </authorList>
    </citation>
    <scope>NUCLEOTIDE SEQUENCE [LARGE SCALE GENOMIC DNA]</scope>
    <source>
        <strain evidence="4">NJM9701</strain>
    </source>
</reference>
<sequence>MQALAHEFNGNRRVVVRQRSLQGRGLQLFHATSVTAAGILDAFEIQVQVGQSGDAVVSKPLQVASYLTVSNVKVLIFKEFGILYEEQILFHRTVLLEDNLELAQCNIHHGSTLYVVQKKRYRSIGASQMTIKSIVLNSAAADGYILVDIPAPLPPIHVIVKRIAFAISYLRQLDVMQQSHTRHKIWQSGAHNSHNDNPRARPHPPSTKQHEMKEALATLRASLVVPFEMRTQADIRVIKKWLGNIKYFSDANVPDTSLLDVSRHITITTYQPGDVVFRQGDPGGGFFVILQGSVSIAGHGAGLFATMKRGECFGDVGLFKNCTGHRSASALVNFDTPVTELACISRVCTMPPWTRRMAPRSPRSWQEVYSRSIGMHKENMLVEYEKLLSECPQFSSFPKETMTLLAYAAQSKFVDSGGFLFHNGSHIDHLYLVVRGEFRVTASAVVSVPRPILDDDNDDDLLDYDNSMMEKRATVMTLRSAPTLFGHEACMKLRHPQSQYDIEATMPSMLLSFSKHALRRFVVNHDAAMQEILQDFELRNQDMDRRLQQVVAHVVAQEPKPDAEMAAIDAFFAHTLSKHGEARSMSVVSQGYPRKLSMLRPAAPPHAEPTPPPPRESTPRAKSKQATGFHTAFAAMCKNHFHETLPHGDLLTYEQQVHYATKPTATLTTEEQLTKMNCLIDGLRRIKPVDVCLVDVIRHAGGDQYCFMNAS</sequence>
<dbReference type="RefSeq" id="XP_008860986.1">
    <property type="nucleotide sequence ID" value="XM_008862764.1"/>
</dbReference>
<dbReference type="InterPro" id="IPR018490">
    <property type="entry name" value="cNMP-bd_dom_sf"/>
</dbReference>
<dbReference type="Gene3D" id="3.10.20.90">
    <property type="entry name" value="Phosphatidylinositol 3-kinase Catalytic Subunit, Chain A, domain 1"/>
    <property type="match status" value="1"/>
</dbReference>
<protein>
    <recommendedName>
        <fullName evidence="5">Cyclic nucleotide-binding domain-containing protein</fullName>
    </recommendedName>
</protein>
<dbReference type="Gene3D" id="2.60.120.10">
    <property type="entry name" value="Jelly Rolls"/>
    <property type="match status" value="2"/>
</dbReference>
<evidence type="ECO:0000259" key="2">
    <source>
        <dbReference type="PROSITE" id="PS50042"/>
    </source>
</evidence>
<dbReference type="PANTHER" id="PTHR23011:SF28">
    <property type="entry name" value="CYCLIC NUCLEOTIDE-BINDING DOMAIN CONTAINING PROTEIN"/>
    <property type="match status" value="1"/>
</dbReference>
<proteinExistence type="predicted"/>
<dbReference type="VEuPathDB" id="FungiDB:H310_00123"/>
<dbReference type="STRING" id="157072.A0A024UUE2"/>
<dbReference type="InterPro" id="IPR000595">
    <property type="entry name" value="cNMP-bd_dom"/>
</dbReference>
<dbReference type="eggNOG" id="KOG0614">
    <property type="taxonomic scope" value="Eukaryota"/>
</dbReference>
<dbReference type="PROSITE" id="PS50042">
    <property type="entry name" value="CNMP_BINDING_3"/>
    <property type="match status" value="2"/>
</dbReference>
<evidence type="ECO:0000259" key="3">
    <source>
        <dbReference type="PROSITE" id="PS50053"/>
    </source>
</evidence>
<feature type="domain" description="Cyclic nucleotide-binding" evidence="2">
    <location>
        <begin position="252"/>
        <end position="330"/>
    </location>
</feature>
<dbReference type="OrthoDB" id="2021138at2759"/>
<dbReference type="Pfam" id="PF00240">
    <property type="entry name" value="ubiquitin"/>
    <property type="match status" value="1"/>
</dbReference>
<dbReference type="PANTHER" id="PTHR23011">
    <property type="entry name" value="CYCLIC NUCLEOTIDE-BINDING DOMAIN CONTAINING PROTEIN"/>
    <property type="match status" value="1"/>
</dbReference>
<feature type="domain" description="Ubiquitin-like" evidence="3">
    <location>
        <begin position="43"/>
        <end position="120"/>
    </location>
</feature>
<dbReference type="InterPro" id="IPR014710">
    <property type="entry name" value="RmlC-like_jellyroll"/>
</dbReference>
<dbReference type="SUPFAM" id="SSF54236">
    <property type="entry name" value="Ubiquitin-like"/>
    <property type="match status" value="1"/>
</dbReference>
<gene>
    <name evidence="4" type="ORF">H310_00123</name>
</gene>
<dbReference type="CDD" id="cd00038">
    <property type="entry name" value="CAP_ED"/>
    <property type="match status" value="2"/>
</dbReference>
<dbReference type="SMART" id="SM00100">
    <property type="entry name" value="cNMP"/>
    <property type="match status" value="2"/>
</dbReference>
<feature type="region of interest" description="Disordered" evidence="1">
    <location>
        <begin position="599"/>
        <end position="625"/>
    </location>
</feature>
<name>A0A024UUE2_9STRA</name>
<dbReference type="CDD" id="cd17039">
    <property type="entry name" value="Ubl_ubiquitin_like"/>
    <property type="match status" value="1"/>
</dbReference>
<dbReference type="SUPFAM" id="SSF51206">
    <property type="entry name" value="cAMP-binding domain-like"/>
    <property type="match status" value="2"/>
</dbReference>
<evidence type="ECO:0008006" key="5">
    <source>
        <dbReference type="Google" id="ProtNLM"/>
    </source>
</evidence>
<dbReference type="Pfam" id="PF00027">
    <property type="entry name" value="cNMP_binding"/>
    <property type="match status" value="1"/>
</dbReference>
<feature type="domain" description="Cyclic nucleotide-binding" evidence="2">
    <location>
        <begin position="393"/>
        <end position="539"/>
    </location>
</feature>
<dbReference type="InterPro" id="IPR029071">
    <property type="entry name" value="Ubiquitin-like_domsf"/>
</dbReference>